<reference evidence="1" key="1">
    <citation type="submission" date="2020-03" db="EMBL/GenBank/DDBJ databases">
        <title>The deep terrestrial virosphere.</title>
        <authorList>
            <person name="Holmfeldt K."/>
            <person name="Nilsson E."/>
            <person name="Simone D."/>
            <person name="Lopez-Fernandez M."/>
            <person name="Wu X."/>
            <person name="de Brujin I."/>
            <person name="Lundin D."/>
            <person name="Andersson A."/>
            <person name="Bertilsson S."/>
            <person name="Dopson M."/>
        </authorList>
    </citation>
    <scope>NUCLEOTIDE SEQUENCE</scope>
    <source>
        <strain evidence="1">MM415B02577</strain>
    </source>
</reference>
<dbReference type="Pfam" id="PF00805">
    <property type="entry name" value="Pentapeptide"/>
    <property type="match status" value="1"/>
</dbReference>
<dbReference type="PANTHER" id="PTHR14136">
    <property type="entry name" value="BTB_POZ DOMAIN-CONTAINING PROTEIN KCTD9"/>
    <property type="match status" value="1"/>
</dbReference>
<evidence type="ECO:0008006" key="2">
    <source>
        <dbReference type="Google" id="ProtNLM"/>
    </source>
</evidence>
<dbReference type="EMBL" id="MT142836">
    <property type="protein sequence ID" value="QJA89285.1"/>
    <property type="molecule type" value="Genomic_DNA"/>
</dbReference>
<dbReference type="Gene3D" id="2.160.20.80">
    <property type="entry name" value="E3 ubiquitin-protein ligase SopA"/>
    <property type="match status" value="1"/>
</dbReference>
<dbReference type="PANTHER" id="PTHR14136:SF17">
    <property type="entry name" value="BTB_POZ DOMAIN-CONTAINING PROTEIN KCTD9"/>
    <property type="match status" value="1"/>
</dbReference>
<dbReference type="InterPro" id="IPR001646">
    <property type="entry name" value="5peptide_repeat"/>
</dbReference>
<sequence>MAKVFSISGEELFNSNENIMELVVKNKANLVGANLVGANLVGANLERANLVGANLEGANLEWANLRWANLRLANLVGANLKFEAFPSLSFLSGTFLPVKDPALILELMRRDYAGHPHPEAFDEWKRTGACPYGNNSTMRAFKFQENIHLWKKGRPKMVDRDLVLAICKDCGWKIKDYLE</sequence>
<accession>A0A6M3L7U9</accession>
<proteinExistence type="predicted"/>
<dbReference type="InterPro" id="IPR051082">
    <property type="entry name" value="Pentapeptide-BTB/POZ_domain"/>
</dbReference>
<name>A0A6M3L7U9_9ZZZZ</name>
<gene>
    <name evidence="1" type="ORF">MM415B02577_0004</name>
</gene>
<protein>
    <recommendedName>
        <fullName evidence="2">Pentapeptide repeat-containing protein</fullName>
    </recommendedName>
</protein>
<organism evidence="1">
    <name type="scientific">viral metagenome</name>
    <dbReference type="NCBI Taxonomy" id="1070528"/>
    <lineage>
        <taxon>unclassified sequences</taxon>
        <taxon>metagenomes</taxon>
        <taxon>organismal metagenomes</taxon>
    </lineage>
</organism>
<evidence type="ECO:0000313" key="1">
    <source>
        <dbReference type="EMBL" id="QJA89285.1"/>
    </source>
</evidence>
<dbReference type="AlphaFoldDB" id="A0A6M3L7U9"/>
<dbReference type="SUPFAM" id="SSF141571">
    <property type="entry name" value="Pentapeptide repeat-like"/>
    <property type="match status" value="1"/>
</dbReference>